<proteinExistence type="predicted"/>
<keyword evidence="3" id="KW-1185">Reference proteome</keyword>
<protein>
    <submittedName>
        <fullName evidence="2">Uncharacterized protein</fullName>
    </submittedName>
</protein>
<dbReference type="EMBL" id="FNON01000007">
    <property type="protein sequence ID" value="SDY83783.1"/>
    <property type="molecule type" value="Genomic_DNA"/>
</dbReference>
<evidence type="ECO:0000313" key="2">
    <source>
        <dbReference type="EMBL" id="SDY83783.1"/>
    </source>
</evidence>
<feature type="transmembrane region" description="Helical" evidence="1">
    <location>
        <begin position="92"/>
        <end position="116"/>
    </location>
</feature>
<evidence type="ECO:0000256" key="1">
    <source>
        <dbReference type="SAM" id="Phobius"/>
    </source>
</evidence>
<keyword evidence="1" id="KW-1133">Transmembrane helix</keyword>
<sequence>MNRLRPTQGGVKMLPQTWVQILIILVTIIPGFVYQITRRTLRGPSPDELEVPIRILRAVSTSVAFAGLYILACRQSLLDLFRSNETTKGDPRYIAAIGLLLVIIFPWLAAHATFYFTTATWWLRFRAKIGAAVRKRFGLRRAYTPDPTAWDFAFRRTGPTWVRVLTEDGRWMGGWFDESSFASSYPHPRELYLEKSFEMKEDGAFTGRVAAESGIYIRCEDIVTIEFPTGNEPSEPGKSRPEE</sequence>
<feature type="transmembrane region" description="Helical" evidence="1">
    <location>
        <begin position="55"/>
        <end position="72"/>
    </location>
</feature>
<name>A0A1H3N4X1_9PSEU</name>
<dbReference type="STRING" id="589385.SAMN05421504_107130"/>
<accession>A0A1H3N4X1</accession>
<feature type="transmembrane region" description="Helical" evidence="1">
    <location>
        <begin position="17"/>
        <end position="34"/>
    </location>
</feature>
<keyword evidence="1" id="KW-0472">Membrane</keyword>
<reference evidence="2 3" key="1">
    <citation type="submission" date="2016-10" db="EMBL/GenBank/DDBJ databases">
        <authorList>
            <person name="de Groot N.N."/>
        </authorList>
    </citation>
    <scope>NUCLEOTIDE SEQUENCE [LARGE SCALE GENOMIC DNA]</scope>
    <source>
        <strain evidence="2 3">CPCC 202699</strain>
    </source>
</reference>
<dbReference type="Proteomes" id="UP000199515">
    <property type="component" value="Unassembled WGS sequence"/>
</dbReference>
<gene>
    <name evidence="2" type="ORF">SAMN05421504_107130</name>
</gene>
<keyword evidence="1" id="KW-0812">Transmembrane</keyword>
<evidence type="ECO:0000313" key="3">
    <source>
        <dbReference type="Proteomes" id="UP000199515"/>
    </source>
</evidence>
<dbReference type="InterPro" id="IPR045919">
    <property type="entry name" value="DUF6338"/>
</dbReference>
<dbReference type="Pfam" id="PF19865">
    <property type="entry name" value="DUF6338"/>
    <property type="match status" value="1"/>
</dbReference>
<organism evidence="2 3">
    <name type="scientific">Amycolatopsis xylanica</name>
    <dbReference type="NCBI Taxonomy" id="589385"/>
    <lineage>
        <taxon>Bacteria</taxon>
        <taxon>Bacillati</taxon>
        <taxon>Actinomycetota</taxon>
        <taxon>Actinomycetes</taxon>
        <taxon>Pseudonocardiales</taxon>
        <taxon>Pseudonocardiaceae</taxon>
        <taxon>Amycolatopsis</taxon>
    </lineage>
</organism>
<dbReference type="AlphaFoldDB" id="A0A1H3N4X1"/>